<dbReference type="InterPro" id="IPR051209">
    <property type="entry name" value="FAD-bind_Monooxygenase_sf"/>
</dbReference>
<dbReference type="GO" id="GO:0050660">
    <property type="term" value="F:flavin adenine dinucleotide binding"/>
    <property type="evidence" value="ECO:0007669"/>
    <property type="project" value="InterPro"/>
</dbReference>
<evidence type="ECO:0000256" key="3">
    <source>
        <dbReference type="ARBA" id="ARBA00023002"/>
    </source>
</evidence>
<protein>
    <submittedName>
        <fullName evidence="4">NAD(P)/FAD-dependent oxidoreductase</fullName>
    </submittedName>
</protein>
<dbReference type="RefSeq" id="WP_130557047.1">
    <property type="nucleotide sequence ID" value="NZ_AP028947.1"/>
</dbReference>
<evidence type="ECO:0000256" key="1">
    <source>
        <dbReference type="ARBA" id="ARBA00022630"/>
    </source>
</evidence>
<dbReference type="InterPro" id="IPR020946">
    <property type="entry name" value="Flavin_mOase-like"/>
</dbReference>
<reference evidence="4 5" key="1">
    <citation type="submission" date="2023-10" db="EMBL/GenBank/DDBJ databases">
        <title>Complete Genome Sequence of Limnobacter thiooxidans CS-K2T, Isolated from freshwater lake sediments in Bavaria, Germany.</title>
        <authorList>
            <person name="Naruki M."/>
            <person name="Watanabe A."/>
            <person name="Warashina T."/>
            <person name="Morita T."/>
            <person name="Arakawa K."/>
        </authorList>
    </citation>
    <scope>NUCLEOTIDE SEQUENCE [LARGE SCALE GENOMIC DNA]</scope>
    <source>
        <strain evidence="4 5">CS-K2</strain>
    </source>
</reference>
<dbReference type="Gene3D" id="3.50.50.60">
    <property type="entry name" value="FAD/NAD(P)-binding domain"/>
    <property type="match status" value="2"/>
</dbReference>
<proteinExistence type="predicted"/>
<dbReference type="InterPro" id="IPR036188">
    <property type="entry name" value="FAD/NAD-bd_sf"/>
</dbReference>
<organism evidence="4 5">
    <name type="scientific">Limnobacter thiooxidans</name>
    <dbReference type="NCBI Taxonomy" id="131080"/>
    <lineage>
        <taxon>Bacteria</taxon>
        <taxon>Pseudomonadati</taxon>
        <taxon>Pseudomonadota</taxon>
        <taxon>Betaproteobacteria</taxon>
        <taxon>Burkholderiales</taxon>
        <taxon>Burkholderiaceae</taxon>
        <taxon>Limnobacter</taxon>
    </lineage>
</organism>
<dbReference type="GO" id="GO:0050661">
    <property type="term" value="F:NADP binding"/>
    <property type="evidence" value="ECO:0007669"/>
    <property type="project" value="InterPro"/>
</dbReference>
<dbReference type="GO" id="GO:0004499">
    <property type="term" value="F:N,N-dimethylaniline monooxygenase activity"/>
    <property type="evidence" value="ECO:0007669"/>
    <property type="project" value="InterPro"/>
</dbReference>
<dbReference type="KEGG" id="lto:RGQ30_02210"/>
<keyword evidence="3" id="KW-0560">Oxidoreductase</keyword>
<keyword evidence="5" id="KW-1185">Reference proteome</keyword>
<gene>
    <name evidence="4" type="ORF">RGQ30_02210</name>
</gene>
<evidence type="ECO:0000313" key="4">
    <source>
        <dbReference type="EMBL" id="BET24720.1"/>
    </source>
</evidence>
<evidence type="ECO:0000313" key="5">
    <source>
        <dbReference type="Proteomes" id="UP001329151"/>
    </source>
</evidence>
<name>A0AA86J5M0_9BURK</name>
<dbReference type="EMBL" id="AP028947">
    <property type="protein sequence ID" value="BET24720.1"/>
    <property type="molecule type" value="Genomic_DNA"/>
</dbReference>
<dbReference type="PANTHER" id="PTHR42877:SF4">
    <property type="entry name" value="FAD_NAD(P)-BINDING DOMAIN-CONTAINING PROTEIN-RELATED"/>
    <property type="match status" value="1"/>
</dbReference>
<dbReference type="Pfam" id="PF00743">
    <property type="entry name" value="FMO-like"/>
    <property type="match status" value="1"/>
</dbReference>
<dbReference type="SUPFAM" id="SSF51905">
    <property type="entry name" value="FAD/NAD(P)-binding domain"/>
    <property type="match status" value="1"/>
</dbReference>
<dbReference type="Proteomes" id="UP001329151">
    <property type="component" value="Chromosome"/>
</dbReference>
<keyword evidence="2" id="KW-0274">FAD</keyword>
<dbReference type="PANTHER" id="PTHR42877">
    <property type="entry name" value="L-ORNITHINE N(5)-MONOOXYGENASE-RELATED"/>
    <property type="match status" value="1"/>
</dbReference>
<sequence>MGSPKKEAQNILEVAIVGAGVSGLGMGIQLLKAGETNFKIFDKGHDVGGTWRDNTYPGCGCDVKSSLYSYSFEPWAEWSNSYAKQGEIYKYLRHCATKYGVYPHIQFNTSITGSAFDEQTGLWNITTADGKTIQARNVVTAVGPFSAPKVAEFKGAEKFKGKTVHTAAWDHSVELEGKRVGLIGTGATAVQVGPAIAGKVKNLVVFQRTANWIMPRPDRTIEETEKALNRKAPINMKMNRLGVYWFNELTAPFLILKYDMFKAQPEKMASSYLARKVKDPELRKKLTPTFKFGCKRVLVSSDWYPTMQKEHVHLETNAIDSITEKGIRTADGVEHELDVIIYATGYEVRHTGSPIDAKGIGGASLNQKWKEGSEAYQGISTAGFPNLYFLVGPFTGPGHTSVIAYAEAQIGYVIQAIKLRQKRKLRAIAVKPEVEQKFVNSMDFRSEHTVWKSGCASWYLSPNGRNNTLYPGLNAEYRMRVARFNPAEYVLTGSNGKIVKPRVTDHLSTGLMALKSA</sequence>
<accession>A0AA86J5M0</accession>
<evidence type="ECO:0000256" key="2">
    <source>
        <dbReference type="ARBA" id="ARBA00022827"/>
    </source>
</evidence>
<dbReference type="AlphaFoldDB" id="A0AA86J5M0"/>
<keyword evidence="1" id="KW-0285">Flavoprotein</keyword>